<dbReference type="Proteomes" id="UP000008068">
    <property type="component" value="Unassembled WGS sequence"/>
</dbReference>
<dbReference type="HOGENOM" id="CLU_046187_1_0_1"/>
<gene>
    <name evidence="3" type="ORF">CAEBREN_09291</name>
</gene>
<keyword evidence="2" id="KW-0732">Signal</keyword>
<dbReference type="InterPro" id="IPR005071">
    <property type="entry name" value="Glycoprotein"/>
</dbReference>
<dbReference type="Pfam" id="PF03409">
    <property type="entry name" value="Glycoprotein"/>
    <property type="match status" value="1"/>
</dbReference>
<name>G0M8X4_CAEBE</name>
<dbReference type="EMBL" id="GL379787">
    <property type="protein sequence ID" value="EGT31169.1"/>
    <property type="molecule type" value="Genomic_DNA"/>
</dbReference>
<evidence type="ECO:0000256" key="1">
    <source>
        <dbReference type="SAM" id="MobiDB-lite"/>
    </source>
</evidence>
<sequence length="387" mass="40567">MESFIIFAVFSGAFAQQLINLNTFTGEGQKNLIPGNPPYAIYVSAYPDSTAVLKSIYVFTGDGMVHRSLYDLKNNYFNQNSGVLQPFEVNTNAYLTTNLTTNDLKTLQGVMFITSTAQLNNNSAQGSTTSQYTTTGFYMKAKGQTDSLYTVHCRRDTKSSGTSGMNMIGSLPAGKKVTYGVYDGDSKWEESSVANSFFSPWSIPLIGENFQISSDGGNDAQYFLQYFTVQTVTSTTTAITTSGTSSTQSIITSTETATTSATTAMSTMSPTTTLGSSSTIAPSTSIAPTSGSVAVTSTIATTTSATSTSQNLVTSTKSATASTTTTTNTMSSTTLPGNSSTAAPTTSTILPTTFGGVTTTGNVETTTKSSGTTRLLLLFALISLIGL</sequence>
<feature type="region of interest" description="Disordered" evidence="1">
    <location>
        <begin position="317"/>
        <end position="367"/>
    </location>
</feature>
<protein>
    <submittedName>
        <fullName evidence="3">Uncharacterized protein</fullName>
    </submittedName>
</protein>
<accession>G0M8X4</accession>
<dbReference type="GO" id="GO:0045121">
    <property type="term" value="C:membrane raft"/>
    <property type="evidence" value="ECO:0007669"/>
    <property type="project" value="TreeGrafter"/>
</dbReference>
<feature type="chain" id="PRO_5012338932" evidence="2">
    <location>
        <begin position="16"/>
        <end position="387"/>
    </location>
</feature>
<dbReference type="GO" id="GO:0045087">
    <property type="term" value="P:innate immune response"/>
    <property type="evidence" value="ECO:0007669"/>
    <property type="project" value="TreeGrafter"/>
</dbReference>
<feature type="signal peptide" evidence="2">
    <location>
        <begin position="1"/>
        <end position="15"/>
    </location>
</feature>
<dbReference type="PANTHER" id="PTHR21733:SF4">
    <property type="entry name" value="DOWNSTREAM OF DAF-16 (REGULATED BY DAF-16)-RELATED"/>
    <property type="match status" value="1"/>
</dbReference>
<evidence type="ECO:0000313" key="4">
    <source>
        <dbReference type="Proteomes" id="UP000008068"/>
    </source>
</evidence>
<dbReference type="AlphaFoldDB" id="G0M8X4"/>
<evidence type="ECO:0000256" key="2">
    <source>
        <dbReference type="SAM" id="SignalP"/>
    </source>
</evidence>
<organism evidence="4">
    <name type="scientific">Caenorhabditis brenneri</name>
    <name type="common">Nematode worm</name>
    <dbReference type="NCBI Taxonomy" id="135651"/>
    <lineage>
        <taxon>Eukaryota</taxon>
        <taxon>Metazoa</taxon>
        <taxon>Ecdysozoa</taxon>
        <taxon>Nematoda</taxon>
        <taxon>Chromadorea</taxon>
        <taxon>Rhabditida</taxon>
        <taxon>Rhabditina</taxon>
        <taxon>Rhabditomorpha</taxon>
        <taxon>Rhabditoidea</taxon>
        <taxon>Rhabditidae</taxon>
        <taxon>Peloderinae</taxon>
        <taxon>Caenorhabditis</taxon>
    </lineage>
</organism>
<reference evidence="4" key="1">
    <citation type="submission" date="2011-07" db="EMBL/GenBank/DDBJ databases">
        <authorList>
            <consortium name="Caenorhabditis brenneri Sequencing and Analysis Consortium"/>
            <person name="Wilson R.K."/>
        </authorList>
    </citation>
    <scope>NUCLEOTIDE SEQUENCE [LARGE SCALE GENOMIC DNA]</scope>
    <source>
        <strain evidence="4">PB2801</strain>
    </source>
</reference>
<dbReference type="PANTHER" id="PTHR21733">
    <property type="entry name" value="CUB_2 DOMAIN-CONTAINING PROTEIN-RELATED-RELATED"/>
    <property type="match status" value="1"/>
</dbReference>
<proteinExistence type="predicted"/>
<feature type="compositionally biased region" description="Low complexity" evidence="1">
    <location>
        <begin position="352"/>
        <end position="367"/>
    </location>
</feature>
<feature type="compositionally biased region" description="Low complexity" evidence="1">
    <location>
        <begin position="317"/>
        <end position="334"/>
    </location>
</feature>
<evidence type="ECO:0000313" key="3">
    <source>
        <dbReference type="EMBL" id="EGT31169.1"/>
    </source>
</evidence>
<feature type="compositionally biased region" description="Polar residues" evidence="1">
    <location>
        <begin position="335"/>
        <end position="351"/>
    </location>
</feature>
<keyword evidence="4" id="KW-1185">Reference proteome</keyword>
<feature type="region of interest" description="Disordered" evidence="1">
    <location>
        <begin position="261"/>
        <end position="282"/>
    </location>
</feature>
<dbReference type="InParanoid" id="G0M8X4"/>
<dbReference type="eggNOG" id="ENOG502T3B0">
    <property type="taxonomic scope" value="Eukaryota"/>
</dbReference>